<evidence type="ECO:0000256" key="1">
    <source>
        <dbReference type="SAM" id="Phobius"/>
    </source>
</evidence>
<dbReference type="RefSeq" id="WP_164210382.1">
    <property type="nucleotide sequence ID" value="NZ_JAAGSC010000034.1"/>
</dbReference>
<reference evidence="2 3" key="1">
    <citation type="submission" date="2020-02" db="EMBL/GenBank/DDBJ databases">
        <authorList>
            <person name="Zhang X.-Y."/>
        </authorList>
    </citation>
    <scope>NUCLEOTIDE SEQUENCE [LARGE SCALE GENOMIC DNA]</scope>
    <source>
        <strain evidence="2 3">C33</strain>
    </source>
</reference>
<evidence type="ECO:0000313" key="3">
    <source>
        <dbReference type="Proteomes" id="UP000484885"/>
    </source>
</evidence>
<organism evidence="2 3">
    <name type="scientific">Wenzhouxiangella limi</name>
    <dbReference type="NCBI Taxonomy" id="2707351"/>
    <lineage>
        <taxon>Bacteria</taxon>
        <taxon>Pseudomonadati</taxon>
        <taxon>Pseudomonadota</taxon>
        <taxon>Gammaproteobacteria</taxon>
        <taxon>Chromatiales</taxon>
        <taxon>Wenzhouxiangellaceae</taxon>
        <taxon>Wenzhouxiangella</taxon>
    </lineage>
</organism>
<evidence type="ECO:0000313" key="2">
    <source>
        <dbReference type="EMBL" id="NDY94970.1"/>
    </source>
</evidence>
<dbReference type="Pfam" id="PF10741">
    <property type="entry name" value="T2SSM_b"/>
    <property type="match status" value="1"/>
</dbReference>
<name>A0A845UYL6_9GAMM</name>
<keyword evidence="1" id="KW-1133">Transmembrane helix</keyword>
<proteinExistence type="predicted"/>
<dbReference type="AlphaFoldDB" id="A0A845UYL6"/>
<keyword evidence="3" id="KW-1185">Reference proteome</keyword>
<keyword evidence="1" id="KW-0812">Transmembrane</keyword>
<accession>A0A845UYL6</accession>
<dbReference type="InterPro" id="IPR034756">
    <property type="entry name" value="T2SSM_b"/>
</dbReference>
<sequence>MQWLPERKNNRPLAVGLLIIAAILVYIGGFHWFVVRHAELASESDRLEQQAARFKAAVAREPDLQARLAELREQRAGNTLFLQENGFSSAAASLTRQLREIIDSEALQPEFCTVQATQNIPDQEPERFEQVTVNVRMQCPLDDISRVLYALEDREPLVFVDNLMVRQRISADRAGRRGAGSYGRVEISFNMYGFLTEAASRSS</sequence>
<dbReference type="EMBL" id="JAAGSC010000034">
    <property type="protein sequence ID" value="NDY94970.1"/>
    <property type="molecule type" value="Genomic_DNA"/>
</dbReference>
<gene>
    <name evidence="2" type="ORF">G3I74_04425</name>
</gene>
<dbReference type="NCBIfam" id="NF040576">
    <property type="entry name" value="T2SS_GspM_XpsM"/>
    <property type="match status" value="1"/>
</dbReference>
<protein>
    <recommendedName>
        <fullName evidence="4">General secretion pathway protein GspM</fullName>
    </recommendedName>
</protein>
<comment type="caution">
    <text evidence="2">The sequence shown here is derived from an EMBL/GenBank/DDBJ whole genome shotgun (WGS) entry which is preliminary data.</text>
</comment>
<keyword evidence="1" id="KW-0472">Membrane</keyword>
<dbReference type="Proteomes" id="UP000484885">
    <property type="component" value="Unassembled WGS sequence"/>
</dbReference>
<feature type="transmembrane region" description="Helical" evidence="1">
    <location>
        <begin position="12"/>
        <end position="34"/>
    </location>
</feature>
<evidence type="ECO:0008006" key="4">
    <source>
        <dbReference type="Google" id="ProtNLM"/>
    </source>
</evidence>